<dbReference type="PRINTS" id="PR00081">
    <property type="entry name" value="GDHRDH"/>
</dbReference>
<proteinExistence type="predicted"/>
<keyword evidence="4" id="KW-1185">Reference proteome</keyword>
<dbReference type="InterPro" id="IPR036291">
    <property type="entry name" value="NAD(P)-bd_dom_sf"/>
</dbReference>
<reference evidence="3 4" key="1">
    <citation type="journal article" date="2019" name="PLoS Biol.">
        <title>Sex chromosomes control vertical transmission of feminizing Wolbachia symbionts in an isopod.</title>
        <authorList>
            <person name="Becking T."/>
            <person name="Chebbi M.A."/>
            <person name="Giraud I."/>
            <person name="Moumen B."/>
            <person name="Laverre T."/>
            <person name="Caubet Y."/>
            <person name="Peccoud J."/>
            <person name="Gilbert C."/>
            <person name="Cordaux R."/>
        </authorList>
    </citation>
    <scope>NUCLEOTIDE SEQUENCE [LARGE SCALE GENOMIC DNA]</scope>
    <source>
        <strain evidence="3">ANa2</strain>
        <tissue evidence="3">Whole body excluding digestive tract and cuticle</tissue>
    </source>
</reference>
<keyword evidence="2" id="KW-0472">Membrane</keyword>
<dbReference type="InterPro" id="IPR002347">
    <property type="entry name" value="SDR_fam"/>
</dbReference>
<dbReference type="Pfam" id="PF00106">
    <property type="entry name" value="adh_short"/>
    <property type="match status" value="2"/>
</dbReference>
<dbReference type="EMBL" id="SEYY01019680">
    <property type="protein sequence ID" value="KAB7498001.1"/>
    <property type="molecule type" value="Genomic_DNA"/>
</dbReference>
<evidence type="ECO:0000256" key="2">
    <source>
        <dbReference type="SAM" id="Phobius"/>
    </source>
</evidence>
<feature type="transmembrane region" description="Helical" evidence="2">
    <location>
        <begin position="6"/>
        <end position="23"/>
    </location>
</feature>
<evidence type="ECO:0000256" key="1">
    <source>
        <dbReference type="ARBA" id="ARBA00023002"/>
    </source>
</evidence>
<name>A0A5N5SUW4_9CRUS</name>
<comment type="caution">
    <text evidence="3">The sequence shown here is derived from an EMBL/GenBank/DDBJ whole genome shotgun (WGS) entry which is preliminary data.</text>
</comment>
<evidence type="ECO:0000313" key="3">
    <source>
        <dbReference type="EMBL" id="KAB7498001.1"/>
    </source>
</evidence>
<keyword evidence="2" id="KW-1133">Transmembrane helix</keyword>
<evidence type="ECO:0000313" key="4">
    <source>
        <dbReference type="Proteomes" id="UP000326759"/>
    </source>
</evidence>
<dbReference type="PANTHER" id="PTHR43157:SF31">
    <property type="entry name" value="PHOSPHATIDYLINOSITOL-GLYCAN BIOSYNTHESIS CLASS F PROTEIN"/>
    <property type="match status" value="1"/>
</dbReference>
<dbReference type="GO" id="GO:0016491">
    <property type="term" value="F:oxidoreductase activity"/>
    <property type="evidence" value="ECO:0007669"/>
    <property type="project" value="UniProtKB-KW"/>
</dbReference>
<dbReference type="AlphaFoldDB" id="A0A5N5SUW4"/>
<keyword evidence="1" id="KW-0560">Oxidoreductase</keyword>
<dbReference type="Gene3D" id="3.40.50.720">
    <property type="entry name" value="NAD(P)-binding Rossmann-like Domain"/>
    <property type="match status" value="2"/>
</dbReference>
<dbReference type="Proteomes" id="UP000326759">
    <property type="component" value="Unassembled WGS sequence"/>
</dbReference>
<gene>
    <name evidence="3" type="ORF">Anas_00092</name>
</gene>
<dbReference type="OrthoDB" id="191139at2759"/>
<protein>
    <submittedName>
        <fullName evidence="3">Retinol dehydrogenase 13</fullName>
    </submittedName>
</protein>
<dbReference type="PANTHER" id="PTHR43157">
    <property type="entry name" value="PHOSPHATIDYLINOSITOL-GLYCAN BIOSYNTHESIS CLASS F PROTEIN-RELATED"/>
    <property type="match status" value="1"/>
</dbReference>
<keyword evidence="2" id="KW-0812">Transmembrane</keyword>
<accession>A0A5N5SUW4</accession>
<organism evidence="3 4">
    <name type="scientific">Armadillidium nasatum</name>
    <dbReference type="NCBI Taxonomy" id="96803"/>
    <lineage>
        <taxon>Eukaryota</taxon>
        <taxon>Metazoa</taxon>
        <taxon>Ecdysozoa</taxon>
        <taxon>Arthropoda</taxon>
        <taxon>Crustacea</taxon>
        <taxon>Multicrustacea</taxon>
        <taxon>Malacostraca</taxon>
        <taxon>Eumalacostraca</taxon>
        <taxon>Peracarida</taxon>
        <taxon>Isopoda</taxon>
        <taxon>Oniscidea</taxon>
        <taxon>Crinocheta</taxon>
        <taxon>Armadillidiidae</taxon>
        <taxon>Armadillidium</taxon>
    </lineage>
</organism>
<dbReference type="CDD" id="cd05327">
    <property type="entry name" value="retinol-DH_like_SDR_c_like"/>
    <property type="match status" value="1"/>
</dbReference>
<dbReference type="SUPFAM" id="SSF51735">
    <property type="entry name" value="NAD(P)-binding Rossmann-fold domains"/>
    <property type="match status" value="1"/>
</dbReference>
<sequence>MLQILFHVVIGIFSLIFLFGVIYRKISGVCKCKNQLTGKTVIVTGASAGIGKEAAYDFAQRGARVILACRNLEKAERIQDWIVESTGNKDVICRHLELSDLDSVRKFAKETIEKEKRLDVLVNNAGRTVGVKNFLSMDMNLIVKSSPSRIINVSSIAHKFPGFNLEDLHYKNRKYGGMNSYSQSKLCNVLFTNELVRRLAQKGVDNVTVNSLHPGAVKTEIGNKSGKLWMKILGFFLSLLFKTEKLGAQTTIHLAVSDEGEKVTGKYFVDCKIASTSQKAKDKHLAKEVWRISEKEVGLTEEEKYF</sequence>